<comment type="caution">
    <text evidence="5">The sequence shown here is derived from an EMBL/GenBank/DDBJ whole genome shotgun (WGS) entry which is preliminary data.</text>
</comment>
<feature type="compositionally biased region" description="Basic residues" evidence="4">
    <location>
        <begin position="1"/>
        <end position="10"/>
    </location>
</feature>
<name>A0ABN8M7F2_9CNID</name>
<comment type="cofactor">
    <cofactor evidence="1">
        <name>pyridoxal 5'-phosphate</name>
        <dbReference type="ChEBI" id="CHEBI:597326"/>
    </cofactor>
</comment>
<accession>A0ABN8M7F2</accession>
<evidence type="ECO:0000256" key="4">
    <source>
        <dbReference type="SAM" id="MobiDB-lite"/>
    </source>
</evidence>
<reference evidence="5 6" key="1">
    <citation type="submission" date="2022-05" db="EMBL/GenBank/DDBJ databases">
        <authorList>
            <consortium name="Genoscope - CEA"/>
            <person name="William W."/>
        </authorList>
    </citation>
    <scope>NUCLEOTIDE SEQUENCE [LARGE SCALE GENOMIC DNA]</scope>
</reference>
<dbReference type="PANTHER" id="PTHR42735">
    <property type="match status" value="1"/>
</dbReference>
<dbReference type="InterPro" id="IPR015424">
    <property type="entry name" value="PyrdxlP-dep_Trfase"/>
</dbReference>
<proteinExistence type="predicted"/>
<evidence type="ECO:0000256" key="2">
    <source>
        <dbReference type="ARBA" id="ARBA00022898"/>
    </source>
</evidence>
<evidence type="ECO:0000256" key="1">
    <source>
        <dbReference type="ARBA" id="ARBA00001933"/>
    </source>
</evidence>
<keyword evidence="6" id="KW-1185">Reference proteome</keyword>
<dbReference type="InterPro" id="IPR050477">
    <property type="entry name" value="GrpII_AminoAcid_Decarb"/>
</dbReference>
<evidence type="ECO:0000313" key="6">
    <source>
        <dbReference type="Proteomes" id="UP001159427"/>
    </source>
</evidence>
<dbReference type="SUPFAM" id="SSF53383">
    <property type="entry name" value="PLP-dependent transferases"/>
    <property type="match status" value="1"/>
</dbReference>
<evidence type="ECO:0000256" key="3">
    <source>
        <dbReference type="ARBA" id="ARBA00023239"/>
    </source>
</evidence>
<gene>
    <name evidence="5" type="ORF">PEVE_00026396</name>
</gene>
<dbReference type="Gene3D" id="3.40.640.10">
    <property type="entry name" value="Type I PLP-dependent aspartate aminotransferase-like (Major domain)"/>
    <property type="match status" value="1"/>
</dbReference>
<keyword evidence="3" id="KW-0456">Lyase</keyword>
<organism evidence="5 6">
    <name type="scientific">Porites evermanni</name>
    <dbReference type="NCBI Taxonomy" id="104178"/>
    <lineage>
        <taxon>Eukaryota</taxon>
        <taxon>Metazoa</taxon>
        <taxon>Cnidaria</taxon>
        <taxon>Anthozoa</taxon>
        <taxon>Hexacorallia</taxon>
        <taxon>Scleractinia</taxon>
        <taxon>Fungiina</taxon>
        <taxon>Poritidae</taxon>
        <taxon>Porites</taxon>
    </lineage>
</organism>
<dbReference type="InterPro" id="IPR002129">
    <property type="entry name" value="PyrdxlP-dep_de-COase"/>
</dbReference>
<dbReference type="Pfam" id="PF00282">
    <property type="entry name" value="Pyridoxal_deC"/>
    <property type="match status" value="1"/>
</dbReference>
<sequence length="673" mass="75568">MFSPRKKTTRGKADNKERKRKGPSPMFIYRQNAFSRRSIEAKPYAAVGTWFVGPKAENSDIFTSLMNEAIESHFQFRRGFYPCDPPYVTDEVRQAPSFQLSKSKMEFELKKMQNELHKSVPFFSTRYKGHVNWDTAVPANIGYIASILWNQNNCAAEGGPMTTAYEIEAGSDLCEMIGLDRDQSMGHLVAGGSIANIEAIWVARNLKYYPLGLQEALLKDEKLRGAREYEIYLPQKGCNIPLVNATQWELLNLDTDTIIKMPFDVAEKAGLSQEEFRKIMGKYLYECIGTQEFCRRHMLTNSPCIVVGSTYHVSFLKGVTIAGLGKENLVTVPVDKNARLDANVLELTLKEKMKNQIPVISVISIMGTTEESAVDPLDEILSIREKLSKEGLNFSIHADAAWGAYFACMLREPTDDTAMKNVKEEAFVPELSLNSHVKKQLQALKHCDTITCDPHKSGFCPYPAGAICYRDKNLNNFLNLSSGVLYYHGDSNLGDVGVEGSKPGAAASGVLLANKVIGLHKNGYGRVLAECMFTSKILYCYWVCLAEDDDDFVIETTKPLPFGVTKAFIRDNILGKSNEELAKDETLMTFLQEIGPDTLIPCFSVNIRGNKDVRITNKIIQAIFNDLCHMSTGESEQRMPLIVTTSTMQDHRHSSTLEDFKERLGVRRKKRHE</sequence>
<evidence type="ECO:0000313" key="5">
    <source>
        <dbReference type="EMBL" id="CAH3025545.1"/>
    </source>
</evidence>
<dbReference type="PANTHER" id="PTHR42735:SF4">
    <property type="entry name" value="PYRIDOXAL PHOSPHATE-DEPENDENT DECARBOXYLASE FAMILY PROTEIN"/>
    <property type="match status" value="1"/>
</dbReference>
<dbReference type="Proteomes" id="UP001159427">
    <property type="component" value="Unassembled WGS sequence"/>
</dbReference>
<dbReference type="InterPro" id="IPR015421">
    <property type="entry name" value="PyrdxlP-dep_Trfase_major"/>
</dbReference>
<protein>
    <submittedName>
        <fullName evidence="5">Uncharacterized protein</fullName>
    </submittedName>
</protein>
<dbReference type="EMBL" id="CALNXI010000358">
    <property type="protein sequence ID" value="CAH3025545.1"/>
    <property type="molecule type" value="Genomic_DNA"/>
</dbReference>
<keyword evidence="2" id="KW-0663">Pyridoxal phosphate</keyword>
<feature type="region of interest" description="Disordered" evidence="4">
    <location>
        <begin position="1"/>
        <end position="25"/>
    </location>
</feature>